<dbReference type="EMBL" id="AHCD03000040">
    <property type="protein sequence ID" value="KAF7783800.1"/>
    <property type="molecule type" value="Genomic_DNA"/>
</dbReference>
<accession>A0A8T0C434</accession>
<proteinExistence type="predicted"/>
<reference evidence="1 2" key="1">
    <citation type="journal article" date="2012" name="J. Bacteriol.">
        <title>Genome sequence of the cycloprodigiosin-producing bacterial strain Pseudoalteromonas rubra ATCC 29570(T).</title>
        <authorList>
            <person name="Xie B.B."/>
            <person name="Shu Y.L."/>
            <person name="Qin Q.L."/>
            <person name="Rong J.C."/>
            <person name="Zhang X.Y."/>
            <person name="Chen X.L."/>
            <person name="Zhou B.C."/>
            <person name="Zhang Y.Z."/>
        </authorList>
    </citation>
    <scope>NUCLEOTIDE SEQUENCE [LARGE SCALE GENOMIC DNA]</scope>
    <source>
        <strain evidence="1 2">DSM 6842</strain>
    </source>
</reference>
<dbReference type="Proteomes" id="UP000016480">
    <property type="component" value="Unassembled WGS sequence"/>
</dbReference>
<evidence type="ECO:0000313" key="1">
    <source>
        <dbReference type="EMBL" id="KAF7783800.1"/>
    </source>
</evidence>
<gene>
    <name evidence="1" type="ORF">PRUB_a5105</name>
</gene>
<organism evidence="1 2">
    <name type="scientific">Pseudoalteromonas rubra</name>
    <dbReference type="NCBI Taxonomy" id="43658"/>
    <lineage>
        <taxon>Bacteria</taxon>
        <taxon>Pseudomonadati</taxon>
        <taxon>Pseudomonadota</taxon>
        <taxon>Gammaproteobacteria</taxon>
        <taxon>Alteromonadales</taxon>
        <taxon>Pseudoalteromonadaceae</taxon>
        <taxon>Pseudoalteromonas</taxon>
    </lineage>
</organism>
<name>A0A8T0C434_9GAMM</name>
<sequence length="38" mass="4561">MNQSLKAQKIEKYLKNRYKYRLILTCVSAYNTTGIYDE</sequence>
<evidence type="ECO:0000313" key="2">
    <source>
        <dbReference type="Proteomes" id="UP000016480"/>
    </source>
</evidence>
<dbReference type="AlphaFoldDB" id="A0A8T0C434"/>
<comment type="caution">
    <text evidence="1">The sequence shown here is derived from an EMBL/GenBank/DDBJ whole genome shotgun (WGS) entry which is preliminary data.</text>
</comment>
<protein>
    <submittedName>
        <fullName evidence="1">Uncharacterized protein</fullName>
    </submittedName>
</protein>